<evidence type="ECO:0000313" key="2">
    <source>
        <dbReference type="EMBL" id="KAJ7718792.1"/>
    </source>
</evidence>
<gene>
    <name evidence="2" type="ORF">B0H16DRAFT_1475317</name>
</gene>
<dbReference type="AlphaFoldDB" id="A0AAD7HEK2"/>
<feature type="compositionally biased region" description="Basic and acidic residues" evidence="1">
    <location>
        <begin position="1"/>
        <end position="10"/>
    </location>
</feature>
<proteinExistence type="predicted"/>
<evidence type="ECO:0000313" key="3">
    <source>
        <dbReference type="Proteomes" id="UP001215598"/>
    </source>
</evidence>
<dbReference type="EMBL" id="JARKIB010000260">
    <property type="protein sequence ID" value="KAJ7718792.1"/>
    <property type="molecule type" value="Genomic_DNA"/>
</dbReference>
<feature type="region of interest" description="Disordered" evidence="1">
    <location>
        <begin position="354"/>
        <end position="446"/>
    </location>
</feature>
<feature type="region of interest" description="Disordered" evidence="1">
    <location>
        <begin position="123"/>
        <end position="151"/>
    </location>
</feature>
<evidence type="ECO:0000256" key="1">
    <source>
        <dbReference type="SAM" id="MobiDB-lite"/>
    </source>
</evidence>
<accession>A0AAD7HEK2</accession>
<feature type="compositionally biased region" description="Basic residues" evidence="1">
    <location>
        <begin position="31"/>
        <end position="40"/>
    </location>
</feature>
<sequence length="446" mass="47953">MKKKSIDRQRSASSLPANATAQTTTNTPPIRARRGRHPGMRRFSTEARRATASPQSGVHPAGCRWTASAYPSTRDDSGIRTRGGAGAVSRKRWTRGSKQGHAGEGCIGAFVYLIGATRLSALPRPPRTPRLHADDGEDTQERVGGGQQARTHPFSMTAEFKGAEERGAGSKKRWPRVVKAETRRRGMHQWIIFLIPAGIWIECNAEARSATAPTESVVHPAGLGGGQEAVDESVKAEVRGRGVHQPPPTPHRYADDGEAVHQCLGTILRPAARQRRRKVVFTRRWCKWWTASAYSATIAHGGSRSSGGAGRGVEEAVEGVATSETGMGAVERVGSSGGGMPDAEARCAVRGWERRSRGTMREATARGGDRQGRGEAVVERKNRTIERGRRGELEPTQRPSANATRSWRVYRPSTGGGRGGTSGKGGAEAGERSALGGRGDGRRRTR</sequence>
<reference evidence="2" key="1">
    <citation type="submission" date="2023-03" db="EMBL/GenBank/DDBJ databases">
        <title>Massive genome expansion in bonnet fungi (Mycena s.s.) driven by repeated elements and novel gene families across ecological guilds.</title>
        <authorList>
            <consortium name="Lawrence Berkeley National Laboratory"/>
            <person name="Harder C.B."/>
            <person name="Miyauchi S."/>
            <person name="Viragh M."/>
            <person name="Kuo A."/>
            <person name="Thoen E."/>
            <person name="Andreopoulos B."/>
            <person name="Lu D."/>
            <person name="Skrede I."/>
            <person name="Drula E."/>
            <person name="Henrissat B."/>
            <person name="Morin E."/>
            <person name="Kohler A."/>
            <person name="Barry K."/>
            <person name="LaButti K."/>
            <person name="Morin E."/>
            <person name="Salamov A."/>
            <person name="Lipzen A."/>
            <person name="Mereny Z."/>
            <person name="Hegedus B."/>
            <person name="Baldrian P."/>
            <person name="Stursova M."/>
            <person name="Weitz H."/>
            <person name="Taylor A."/>
            <person name="Grigoriev I.V."/>
            <person name="Nagy L.G."/>
            <person name="Martin F."/>
            <person name="Kauserud H."/>
        </authorList>
    </citation>
    <scope>NUCLEOTIDE SEQUENCE</scope>
    <source>
        <strain evidence="2">CBHHK182m</strain>
    </source>
</reference>
<organism evidence="2 3">
    <name type="scientific">Mycena metata</name>
    <dbReference type="NCBI Taxonomy" id="1033252"/>
    <lineage>
        <taxon>Eukaryota</taxon>
        <taxon>Fungi</taxon>
        <taxon>Dikarya</taxon>
        <taxon>Basidiomycota</taxon>
        <taxon>Agaricomycotina</taxon>
        <taxon>Agaricomycetes</taxon>
        <taxon>Agaricomycetidae</taxon>
        <taxon>Agaricales</taxon>
        <taxon>Marasmiineae</taxon>
        <taxon>Mycenaceae</taxon>
        <taxon>Mycena</taxon>
    </lineage>
</organism>
<feature type="compositionally biased region" description="Gly residues" evidence="1">
    <location>
        <begin position="414"/>
        <end position="428"/>
    </location>
</feature>
<feature type="compositionally biased region" description="Basic and acidic residues" evidence="1">
    <location>
        <begin position="354"/>
        <end position="395"/>
    </location>
</feature>
<protein>
    <submittedName>
        <fullName evidence="2">Uncharacterized protein</fullName>
    </submittedName>
</protein>
<comment type="caution">
    <text evidence="2">The sequence shown here is derived from an EMBL/GenBank/DDBJ whole genome shotgun (WGS) entry which is preliminary data.</text>
</comment>
<name>A0AAD7HEK2_9AGAR</name>
<dbReference type="Proteomes" id="UP001215598">
    <property type="component" value="Unassembled WGS sequence"/>
</dbReference>
<feature type="compositionally biased region" description="Low complexity" evidence="1">
    <location>
        <begin position="16"/>
        <end position="29"/>
    </location>
</feature>
<feature type="region of interest" description="Disordered" evidence="1">
    <location>
        <begin position="1"/>
        <end position="100"/>
    </location>
</feature>
<keyword evidence="3" id="KW-1185">Reference proteome</keyword>